<evidence type="ECO:0000313" key="2">
    <source>
        <dbReference type="Proteomes" id="UP001371456"/>
    </source>
</evidence>
<organism evidence="1 2">
    <name type="scientific">Solanum bulbocastanum</name>
    <name type="common">Wild potato</name>
    <dbReference type="NCBI Taxonomy" id="147425"/>
    <lineage>
        <taxon>Eukaryota</taxon>
        <taxon>Viridiplantae</taxon>
        <taxon>Streptophyta</taxon>
        <taxon>Embryophyta</taxon>
        <taxon>Tracheophyta</taxon>
        <taxon>Spermatophyta</taxon>
        <taxon>Magnoliopsida</taxon>
        <taxon>eudicotyledons</taxon>
        <taxon>Gunneridae</taxon>
        <taxon>Pentapetalae</taxon>
        <taxon>asterids</taxon>
        <taxon>lamiids</taxon>
        <taxon>Solanales</taxon>
        <taxon>Solanaceae</taxon>
        <taxon>Solanoideae</taxon>
        <taxon>Solaneae</taxon>
        <taxon>Solanum</taxon>
    </lineage>
</organism>
<dbReference type="Proteomes" id="UP001371456">
    <property type="component" value="Unassembled WGS sequence"/>
</dbReference>
<comment type="caution">
    <text evidence="1">The sequence shown here is derived from an EMBL/GenBank/DDBJ whole genome shotgun (WGS) entry which is preliminary data.</text>
</comment>
<evidence type="ECO:0000313" key="1">
    <source>
        <dbReference type="EMBL" id="KAK6787627.1"/>
    </source>
</evidence>
<sequence>MYLEIKGFASAICTK</sequence>
<reference evidence="1 2" key="1">
    <citation type="submission" date="2024-02" db="EMBL/GenBank/DDBJ databases">
        <title>de novo genome assembly of Solanum bulbocastanum strain 11H21.</title>
        <authorList>
            <person name="Hosaka A.J."/>
        </authorList>
    </citation>
    <scope>NUCLEOTIDE SEQUENCE [LARGE SCALE GENOMIC DNA]</scope>
    <source>
        <tissue evidence="1">Young leaves</tissue>
    </source>
</reference>
<gene>
    <name evidence="1" type="ORF">RDI58_016152</name>
</gene>
<proteinExistence type="predicted"/>
<dbReference type="EMBL" id="JBANQN010000006">
    <property type="protein sequence ID" value="KAK6787627.1"/>
    <property type="molecule type" value="Genomic_DNA"/>
</dbReference>
<protein>
    <submittedName>
        <fullName evidence="1">Uncharacterized protein</fullName>
    </submittedName>
</protein>
<accession>A0AAN8TM78</accession>
<name>A0AAN8TM78_SOLBU</name>
<keyword evidence="2" id="KW-1185">Reference proteome</keyword>